<reference evidence="1" key="1">
    <citation type="submission" date="2011-10" db="EMBL/GenBank/DDBJ databases">
        <title>Provirophages and transpovirons: unique mobilome of giant viruses.</title>
        <authorList>
            <person name="Desnues C."/>
            <person name="LaScola B."/>
            <person name="Yutin N."/>
            <person name="Fournous G."/>
            <person name="Koonin E."/>
            <person name="Raoult D."/>
        </authorList>
    </citation>
    <scope>NUCLEOTIDE SEQUENCE</scope>
    <source>
        <strain evidence="1">Mv13-mv</strain>
    </source>
</reference>
<dbReference type="EMBL" id="JN885998">
    <property type="protein sequence ID" value="AEX62962.1"/>
    <property type="molecule type" value="Genomic_DNA"/>
</dbReference>
<accession>H2EEY9</accession>
<name>H2EEY9_9VIRU</name>
<gene>
    <name evidence="1" type="ORF">mv_L758</name>
</gene>
<evidence type="ECO:0000313" key="1">
    <source>
        <dbReference type="EMBL" id="AEX62962.1"/>
    </source>
</evidence>
<protein>
    <submittedName>
        <fullName evidence="1">Isoleucyl-tRNA synthetase</fullName>
    </submittedName>
</protein>
<keyword evidence="1" id="KW-0436">Ligase</keyword>
<keyword evidence="1" id="KW-0030">Aminoacyl-tRNA synthetase</keyword>
<organism evidence="1">
    <name type="scientific">Moumouvirus sp. 'Monve'</name>
    <dbReference type="NCBI Taxonomy" id="1128131"/>
    <lineage>
        <taxon>Viruses</taxon>
        <taxon>Varidnaviria</taxon>
        <taxon>Bamfordvirae</taxon>
        <taxon>Nucleocytoviricota</taxon>
        <taxon>Megaviricetes</taxon>
        <taxon>Imitervirales</taxon>
        <taxon>Mimiviridae</taxon>
        <taxon>Megamimivirinae</taxon>
        <taxon>Moumouvirus</taxon>
    </lineage>
</organism>
<sequence>MFKYIFKNKNKIKEIKNIITTINNLSEDQIDIFLQNGQLELSSFDIILNNNHITVKYSLSNDDDNSKISNGIIVRINSEYTARVEKEHIIKLIYTAIQMHRKNIGIKPWDIINIFIFSESQYLTDFIAQNIKYFHSKNISNIVISGKAKNEKSTIHEINNNNLWIGSTNII</sequence>
<proteinExistence type="predicted"/>
<dbReference type="GO" id="GO:0004812">
    <property type="term" value="F:aminoacyl-tRNA ligase activity"/>
    <property type="evidence" value="ECO:0007669"/>
    <property type="project" value="UniProtKB-KW"/>
</dbReference>